<dbReference type="Pfam" id="PF13635">
    <property type="entry name" value="DUF4143"/>
    <property type="match status" value="1"/>
</dbReference>
<name>A0A511JCY7_9CELL</name>
<dbReference type="Pfam" id="PF13173">
    <property type="entry name" value="AAA_14"/>
    <property type="match status" value="1"/>
</dbReference>
<evidence type="ECO:0000259" key="2">
    <source>
        <dbReference type="Pfam" id="PF13635"/>
    </source>
</evidence>
<evidence type="ECO:0000313" key="4">
    <source>
        <dbReference type="Proteomes" id="UP000321720"/>
    </source>
</evidence>
<reference evidence="3 4" key="1">
    <citation type="submission" date="2019-07" db="EMBL/GenBank/DDBJ databases">
        <title>Whole genome shotgun sequence of Cellulomonas composti NBRC 100758.</title>
        <authorList>
            <person name="Hosoyama A."/>
            <person name="Uohara A."/>
            <person name="Ohji S."/>
            <person name="Ichikawa N."/>
        </authorList>
    </citation>
    <scope>NUCLEOTIDE SEQUENCE [LARGE SCALE GENOMIC DNA]</scope>
    <source>
        <strain evidence="3 4">NBRC 100758</strain>
    </source>
</reference>
<dbReference type="InterPro" id="IPR025420">
    <property type="entry name" value="DUF4143"/>
</dbReference>
<evidence type="ECO:0000259" key="1">
    <source>
        <dbReference type="Pfam" id="PF13173"/>
    </source>
</evidence>
<feature type="domain" description="DUF4143" evidence="2">
    <location>
        <begin position="179"/>
        <end position="342"/>
    </location>
</feature>
<dbReference type="InterPro" id="IPR041682">
    <property type="entry name" value="AAA_14"/>
</dbReference>
<dbReference type="RefSeq" id="WP_246117508.1">
    <property type="nucleotide sequence ID" value="NZ_BJWG01000010.1"/>
</dbReference>
<accession>A0A511JCY7</accession>
<dbReference type="AlphaFoldDB" id="A0A511JCY7"/>
<feature type="domain" description="AAA" evidence="1">
    <location>
        <begin position="2"/>
        <end position="116"/>
    </location>
</feature>
<comment type="caution">
    <text evidence="3">The sequence shown here is derived from an EMBL/GenBank/DDBJ whole genome shotgun (WGS) entry which is preliminary data.</text>
</comment>
<dbReference type="EMBL" id="BJWG01000010">
    <property type="protein sequence ID" value="GEL95649.1"/>
    <property type="molecule type" value="Genomic_DNA"/>
</dbReference>
<dbReference type="InterPro" id="IPR027417">
    <property type="entry name" value="P-loop_NTPase"/>
</dbReference>
<proteinExistence type="predicted"/>
<dbReference type="Gene3D" id="3.40.50.300">
    <property type="entry name" value="P-loop containing nucleotide triphosphate hydrolases"/>
    <property type="match status" value="1"/>
</dbReference>
<gene>
    <name evidence="3" type="ORF">CCO02nite_23070</name>
</gene>
<dbReference type="Proteomes" id="UP000321720">
    <property type="component" value="Unassembled WGS sequence"/>
</dbReference>
<dbReference type="PANTHER" id="PTHR43566">
    <property type="entry name" value="CONSERVED PROTEIN"/>
    <property type="match status" value="1"/>
</dbReference>
<organism evidence="3 4">
    <name type="scientific">Cellulomonas composti</name>
    <dbReference type="NCBI Taxonomy" id="266130"/>
    <lineage>
        <taxon>Bacteria</taxon>
        <taxon>Bacillati</taxon>
        <taxon>Actinomycetota</taxon>
        <taxon>Actinomycetes</taxon>
        <taxon>Micrococcales</taxon>
        <taxon>Cellulomonadaceae</taxon>
        <taxon>Cellulomonas</taxon>
    </lineage>
</organism>
<dbReference type="PANTHER" id="PTHR43566:SF2">
    <property type="entry name" value="DUF4143 DOMAIN-CONTAINING PROTEIN"/>
    <property type="match status" value="1"/>
</dbReference>
<evidence type="ECO:0008006" key="5">
    <source>
        <dbReference type="Google" id="ProtNLM"/>
    </source>
</evidence>
<keyword evidence="4" id="KW-1185">Reference proteome</keyword>
<protein>
    <recommendedName>
        <fullName evidence="5">ATP-binding protein</fullName>
    </recommendedName>
</protein>
<sequence>MILLEGPRAVGKSTLLREVARVHDVDVLDLDDLATRAAAAADPALFVSGRAPVCVDEYQHAPLVLDAIKAELNRDGSPGRFVLTGSTRHSALPSVAQALTGRLHRIPVMPLSQGEIAGVHEHFLADVLAGDVPVTAKTSRTTRADYIERIVAGGFPTAFRRAAPARNRWFDDYVRLTLERDVRDLSHLRQGAMLPLLLGRLAGRTAQVLNVTSVGAAVGLDRVTAESYIRLMEAVFLVYRLPAWGKTLTARSSAAPKIHVLDSGVAARLARLTPAKLAERTPAALTELGHLLETFVVGELLKQASWLDDVAVSGHWRTHDDDEVDLVIERDDGALVAFEIKAASRVPGDDFRGLRKLREATKDAFVAGVVLYLGERSYTYDDRLHVVPVDALWAP</sequence>
<evidence type="ECO:0000313" key="3">
    <source>
        <dbReference type="EMBL" id="GEL95649.1"/>
    </source>
</evidence>
<dbReference type="SUPFAM" id="SSF52540">
    <property type="entry name" value="P-loop containing nucleoside triphosphate hydrolases"/>
    <property type="match status" value="1"/>
</dbReference>